<dbReference type="OrthoDB" id="3587182at2759"/>
<dbReference type="InterPro" id="IPR056121">
    <property type="entry name" value="DUF7704"/>
</dbReference>
<feature type="transmembrane region" description="Helical" evidence="1">
    <location>
        <begin position="126"/>
        <end position="146"/>
    </location>
</feature>
<evidence type="ECO:0000259" key="2">
    <source>
        <dbReference type="Pfam" id="PF24803"/>
    </source>
</evidence>
<keyword evidence="4" id="KW-1185">Reference proteome</keyword>
<accession>A0A9P5HQ00</accession>
<keyword evidence="1" id="KW-0472">Membrane</keyword>
<dbReference type="Pfam" id="PF24803">
    <property type="entry name" value="DUF7704"/>
    <property type="match status" value="1"/>
</dbReference>
<dbReference type="EMBL" id="JAANBB010000003">
    <property type="protein sequence ID" value="KAF7557837.1"/>
    <property type="molecule type" value="Genomic_DNA"/>
</dbReference>
<keyword evidence="1" id="KW-0812">Transmembrane</keyword>
<feature type="transmembrane region" description="Helical" evidence="1">
    <location>
        <begin position="55"/>
        <end position="74"/>
    </location>
</feature>
<dbReference type="Proteomes" id="UP000722485">
    <property type="component" value="Unassembled WGS sequence"/>
</dbReference>
<feature type="domain" description="DUF7704" evidence="2">
    <location>
        <begin position="9"/>
        <end position="142"/>
    </location>
</feature>
<organism evidence="3 4">
    <name type="scientific">Cylindrodendrum hubeiense</name>
    <dbReference type="NCBI Taxonomy" id="595255"/>
    <lineage>
        <taxon>Eukaryota</taxon>
        <taxon>Fungi</taxon>
        <taxon>Dikarya</taxon>
        <taxon>Ascomycota</taxon>
        <taxon>Pezizomycotina</taxon>
        <taxon>Sordariomycetes</taxon>
        <taxon>Hypocreomycetidae</taxon>
        <taxon>Hypocreales</taxon>
        <taxon>Nectriaceae</taxon>
        <taxon>Cylindrodendrum</taxon>
    </lineage>
</organism>
<keyword evidence="1" id="KW-1133">Transmembrane helix</keyword>
<feature type="transmembrane region" description="Helical" evidence="1">
    <location>
        <begin position="12"/>
        <end position="35"/>
    </location>
</feature>
<reference evidence="3" key="1">
    <citation type="submission" date="2020-03" db="EMBL/GenBank/DDBJ databases">
        <title>Draft Genome Sequence of Cylindrodendrum hubeiense.</title>
        <authorList>
            <person name="Buettner E."/>
            <person name="Kellner H."/>
        </authorList>
    </citation>
    <scope>NUCLEOTIDE SEQUENCE</scope>
    <source>
        <strain evidence="3">IHI 201604</strain>
    </source>
</reference>
<proteinExistence type="predicted"/>
<evidence type="ECO:0000313" key="3">
    <source>
        <dbReference type="EMBL" id="KAF7557837.1"/>
    </source>
</evidence>
<feature type="transmembrane region" description="Helical" evidence="1">
    <location>
        <begin position="86"/>
        <end position="106"/>
    </location>
</feature>
<gene>
    <name evidence="3" type="ORF">G7Z17_g355</name>
</gene>
<dbReference type="AlphaFoldDB" id="A0A9P5HQ00"/>
<evidence type="ECO:0000256" key="1">
    <source>
        <dbReference type="SAM" id="Phobius"/>
    </source>
</evidence>
<dbReference type="PANTHER" id="PTHR37019:SF1">
    <property type="entry name" value="EXPERA DOMAIN-CONTAINING PROTEIN"/>
    <property type="match status" value="1"/>
</dbReference>
<comment type="caution">
    <text evidence="3">The sequence shown here is derived from an EMBL/GenBank/DDBJ whole genome shotgun (WGS) entry which is preliminary data.</text>
</comment>
<dbReference type="PANTHER" id="PTHR37019">
    <property type="entry name" value="CHROMOSOME 1, WHOLE GENOME SHOTGUN SEQUENCE"/>
    <property type="match status" value="1"/>
</dbReference>
<protein>
    <recommendedName>
        <fullName evidence="2">DUF7704 domain-containing protein</fullName>
    </recommendedName>
</protein>
<name>A0A9P5HQ00_9HYPO</name>
<sequence length="154" mass="17373">MANQRPLNIPFAYRALFLYFEPFSALGGSALLHFFPSLFLNTMSLTAQYAPDNQVIYDQLAATYVLFAFNEAVVLRLTNDIRVWRAILMGILLCDAIHLYGSWSALGSAVFWDPRAWRPEDWVNLGALWGQGFVRLAFLAGFGIQLDTTTKKSD</sequence>
<evidence type="ECO:0000313" key="4">
    <source>
        <dbReference type="Proteomes" id="UP000722485"/>
    </source>
</evidence>